<feature type="transmembrane region" description="Helical" evidence="7">
    <location>
        <begin position="326"/>
        <end position="344"/>
    </location>
</feature>
<evidence type="ECO:0000256" key="3">
    <source>
        <dbReference type="ARBA" id="ARBA00022475"/>
    </source>
</evidence>
<dbReference type="InterPro" id="IPR001958">
    <property type="entry name" value="Tet-R_TetA/multi-R_MdtG-like"/>
</dbReference>
<evidence type="ECO:0000256" key="1">
    <source>
        <dbReference type="ARBA" id="ARBA00004651"/>
    </source>
</evidence>
<evidence type="ECO:0000256" key="4">
    <source>
        <dbReference type="ARBA" id="ARBA00022692"/>
    </source>
</evidence>
<feature type="transmembrane region" description="Helical" evidence="7">
    <location>
        <begin position="118"/>
        <end position="141"/>
    </location>
</feature>
<organism evidence="9 10">
    <name type="scientific">Streptococcus oricebi</name>
    <dbReference type="NCBI Taxonomy" id="1547447"/>
    <lineage>
        <taxon>Bacteria</taxon>
        <taxon>Bacillati</taxon>
        <taxon>Bacillota</taxon>
        <taxon>Bacilli</taxon>
        <taxon>Lactobacillales</taxon>
        <taxon>Streptococcaceae</taxon>
        <taxon>Streptococcus</taxon>
    </lineage>
</organism>
<feature type="transmembrane region" description="Helical" evidence="7">
    <location>
        <begin position="356"/>
        <end position="376"/>
    </location>
</feature>
<keyword evidence="5 7" id="KW-1133">Transmembrane helix</keyword>
<dbReference type="InterPro" id="IPR005828">
    <property type="entry name" value="MFS_sugar_transport-like"/>
</dbReference>
<feature type="transmembrane region" description="Helical" evidence="7">
    <location>
        <begin position="153"/>
        <end position="172"/>
    </location>
</feature>
<protein>
    <submittedName>
        <fullName evidence="9">MFS transporter</fullName>
    </submittedName>
</protein>
<feature type="domain" description="Major facilitator superfamily (MFS) profile" evidence="8">
    <location>
        <begin position="1"/>
        <end position="380"/>
    </location>
</feature>
<evidence type="ECO:0000256" key="2">
    <source>
        <dbReference type="ARBA" id="ARBA00022448"/>
    </source>
</evidence>
<dbReference type="Pfam" id="PF07690">
    <property type="entry name" value="MFS_1"/>
    <property type="match status" value="1"/>
</dbReference>
<dbReference type="PROSITE" id="PS50850">
    <property type="entry name" value="MFS"/>
    <property type="match status" value="1"/>
</dbReference>
<feature type="transmembrane region" description="Helical" evidence="7">
    <location>
        <begin position="268"/>
        <end position="288"/>
    </location>
</feature>
<sequence>MGNFLIGASLSLVVPFMALYVEELGLKGSAVDWYAGLAVSSSSMTAALISPLWGQLADRYGRKPMMIRAALAMTFTMGGLAFVPNVYLLLVLRLLNGIFSGYVPNSTALIASQAPKKYSGYALGTLSTGVVAGTLLGPFLGGMVAQTLGIRNVFLLVGFLLFLLTLLTIFGIQENFEPLTKGQELSSRQLWQALPHKSMIIGLFVTSMVIQMVGQSISPILTLYIRALGQKDHLILVSGLIVSAMGFSSILSSSWMGRLGDRIGSHRLLLIALFYSFLIYLLCARATSPWDLGFLRFLFGLGTGALLPGVSSLLNKLIPKEGISRIFSYNQTFFYIGGVLGPLMGSSISVSWGYSWVFYGTAGLVLLNFIILLISFRKYLGVKEISAGKNQFNM</sequence>
<dbReference type="SUPFAM" id="SSF103473">
    <property type="entry name" value="MFS general substrate transporter"/>
    <property type="match status" value="1"/>
</dbReference>
<dbReference type="InterPro" id="IPR020846">
    <property type="entry name" value="MFS_dom"/>
</dbReference>
<feature type="transmembrane region" description="Helical" evidence="7">
    <location>
        <begin position="294"/>
        <end position="314"/>
    </location>
</feature>
<keyword evidence="2" id="KW-0813">Transport</keyword>
<evidence type="ECO:0000313" key="9">
    <source>
        <dbReference type="EMBL" id="MBP2622896.1"/>
    </source>
</evidence>
<feature type="transmembrane region" description="Helical" evidence="7">
    <location>
        <begin position="65"/>
        <end position="84"/>
    </location>
</feature>
<evidence type="ECO:0000256" key="6">
    <source>
        <dbReference type="ARBA" id="ARBA00023136"/>
    </source>
</evidence>
<dbReference type="CDD" id="cd17391">
    <property type="entry name" value="MFS_MdtG_MDR_like"/>
    <property type="match status" value="1"/>
</dbReference>
<feature type="transmembrane region" description="Helical" evidence="7">
    <location>
        <begin position="234"/>
        <end position="256"/>
    </location>
</feature>
<proteinExistence type="predicted"/>
<keyword evidence="10" id="KW-1185">Reference proteome</keyword>
<reference evidence="9 10" key="1">
    <citation type="submission" date="2018-02" db="EMBL/GenBank/DDBJ databases">
        <title>Draft genome sequence of Streptococcus oricebi CCUG 70868T type strain.</title>
        <authorList>
            <person name="Mendez V."/>
            <person name="Salva-Serra F."/>
            <person name="Jaen-Luchoro D."/>
            <person name="Gonzales-Siles L."/>
            <person name="Karlsson R."/>
            <person name="Engstrom-Jakobsson H."/>
            <person name="Busquets A."/>
            <person name="Gomila M."/>
            <person name="Pineiro-Iglesias B."/>
            <person name="Bennasar-Figueras A."/>
            <person name="Seeger M."/>
            <person name="Moore E."/>
        </authorList>
    </citation>
    <scope>NUCLEOTIDE SEQUENCE [LARGE SCALE GENOMIC DNA]</scope>
    <source>
        <strain evidence="9 10">CCUG 70868</strain>
    </source>
</reference>
<keyword evidence="6 7" id="KW-0472">Membrane</keyword>
<evidence type="ECO:0000313" key="10">
    <source>
        <dbReference type="Proteomes" id="UP001519296"/>
    </source>
</evidence>
<keyword evidence="4 7" id="KW-0812">Transmembrane</keyword>
<comment type="subcellular location">
    <subcellularLocation>
        <location evidence="1">Cell membrane</location>
        <topology evidence="1">Multi-pass membrane protein</topology>
    </subcellularLocation>
</comment>
<dbReference type="PRINTS" id="PR01035">
    <property type="entry name" value="TCRTETA"/>
</dbReference>
<feature type="transmembrane region" description="Helical" evidence="7">
    <location>
        <begin position="34"/>
        <end position="53"/>
    </location>
</feature>
<dbReference type="Gene3D" id="1.20.1250.20">
    <property type="entry name" value="MFS general substrate transporter like domains"/>
    <property type="match status" value="2"/>
</dbReference>
<dbReference type="PANTHER" id="PTHR43414">
    <property type="entry name" value="MULTIDRUG RESISTANCE PROTEIN MDTG"/>
    <property type="match status" value="1"/>
</dbReference>
<accession>A0ABS5B2I9</accession>
<gene>
    <name evidence="9" type="ORF">C4K46_02975</name>
</gene>
<keyword evidence="3" id="KW-1003">Cell membrane</keyword>
<comment type="caution">
    <text evidence="9">The sequence shown here is derived from an EMBL/GenBank/DDBJ whole genome shotgun (WGS) entry which is preliminary data.</text>
</comment>
<evidence type="ECO:0000256" key="7">
    <source>
        <dbReference type="SAM" id="Phobius"/>
    </source>
</evidence>
<dbReference type="Proteomes" id="UP001519296">
    <property type="component" value="Unassembled WGS sequence"/>
</dbReference>
<feature type="transmembrane region" description="Helical" evidence="7">
    <location>
        <begin position="193"/>
        <end position="214"/>
    </location>
</feature>
<evidence type="ECO:0000256" key="5">
    <source>
        <dbReference type="ARBA" id="ARBA00022989"/>
    </source>
</evidence>
<dbReference type="PANTHER" id="PTHR43414:SF6">
    <property type="entry name" value="MULTIDRUG RESISTANCE PROTEIN MDTG"/>
    <property type="match status" value="1"/>
</dbReference>
<evidence type="ECO:0000259" key="8">
    <source>
        <dbReference type="PROSITE" id="PS50850"/>
    </source>
</evidence>
<dbReference type="InterPro" id="IPR036259">
    <property type="entry name" value="MFS_trans_sf"/>
</dbReference>
<dbReference type="InterPro" id="IPR011701">
    <property type="entry name" value="MFS"/>
</dbReference>
<name>A0ABS5B2I9_9STRE</name>
<dbReference type="EMBL" id="PRDG01000002">
    <property type="protein sequence ID" value="MBP2622896.1"/>
    <property type="molecule type" value="Genomic_DNA"/>
</dbReference>
<dbReference type="Pfam" id="PF00083">
    <property type="entry name" value="Sugar_tr"/>
    <property type="match status" value="1"/>
</dbReference>